<evidence type="ECO:0000256" key="6">
    <source>
        <dbReference type="SAM" id="MobiDB-lite"/>
    </source>
</evidence>
<dbReference type="Proteomes" id="UP000663891">
    <property type="component" value="Unassembled WGS sequence"/>
</dbReference>
<dbReference type="SUPFAM" id="SSF47473">
    <property type="entry name" value="EF-hand"/>
    <property type="match status" value="2"/>
</dbReference>
<reference evidence="8" key="1">
    <citation type="submission" date="2021-02" db="EMBL/GenBank/DDBJ databases">
        <authorList>
            <person name="Nowell W R."/>
        </authorList>
    </citation>
    <scope>NUCLEOTIDE SEQUENCE</scope>
</reference>
<evidence type="ECO:0000256" key="5">
    <source>
        <dbReference type="ARBA" id="ARBA00023136"/>
    </source>
</evidence>
<dbReference type="PANTHER" id="PTHR46819">
    <property type="entry name" value="EF-HAND CALCIUM-BINDING DOMAIN-CONTAINING PROTEIN 7"/>
    <property type="match status" value="1"/>
</dbReference>
<name>A0A814CXZ6_9BILA</name>
<keyword evidence="2" id="KW-0479">Metal-binding</keyword>
<comment type="caution">
    <text evidence="8">The sequence shown here is derived from an EMBL/GenBank/DDBJ whole genome shotgun (WGS) entry which is preliminary data.</text>
</comment>
<accession>A0A814CXZ6</accession>
<dbReference type="OrthoDB" id="26525at2759"/>
<organism evidence="8 9">
    <name type="scientific">Adineta steineri</name>
    <dbReference type="NCBI Taxonomy" id="433720"/>
    <lineage>
        <taxon>Eukaryota</taxon>
        <taxon>Metazoa</taxon>
        <taxon>Spiralia</taxon>
        <taxon>Gnathifera</taxon>
        <taxon>Rotifera</taxon>
        <taxon>Eurotatoria</taxon>
        <taxon>Bdelloidea</taxon>
        <taxon>Adinetida</taxon>
        <taxon>Adinetidae</taxon>
        <taxon>Adineta</taxon>
    </lineage>
</organism>
<keyword evidence="4" id="KW-0106">Calcium</keyword>
<dbReference type="InterPro" id="IPR018247">
    <property type="entry name" value="EF_Hand_1_Ca_BS"/>
</dbReference>
<dbReference type="AlphaFoldDB" id="A0A814CXZ6"/>
<dbReference type="InterPro" id="IPR011992">
    <property type="entry name" value="EF-hand-dom_pair"/>
</dbReference>
<evidence type="ECO:0000259" key="7">
    <source>
        <dbReference type="PROSITE" id="PS50222"/>
    </source>
</evidence>
<dbReference type="Gene3D" id="1.10.238.10">
    <property type="entry name" value="EF-hand"/>
    <property type="match status" value="2"/>
</dbReference>
<evidence type="ECO:0000313" key="8">
    <source>
        <dbReference type="EMBL" id="CAF0950692.1"/>
    </source>
</evidence>
<evidence type="ECO:0000256" key="3">
    <source>
        <dbReference type="ARBA" id="ARBA00022737"/>
    </source>
</evidence>
<dbReference type="InterPro" id="IPR002048">
    <property type="entry name" value="EF_hand_dom"/>
</dbReference>
<feature type="compositionally biased region" description="Low complexity" evidence="6">
    <location>
        <begin position="30"/>
        <end position="43"/>
    </location>
</feature>
<evidence type="ECO:0000256" key="2">
    <source>
        <dbReference type="ARBA" id="ARBA00022723"/>
    </source>
</evidence>
<protein>
    <recommendedName>
        <fullName evidence="7">EF-hand domain-containing protein</fullName>
    </recommendedName>
</protein>
<evidence type="ECO:0000256" key="4">
    <source>
        <dbReference type="ARBA" id="ARBA00022837"/>
    </source>
</evidence>
<dbReference type="EMBL" id="CAJNON010000091">
    <property type="protein sequence ID" value="CAF0950692.1"/>
    <property type="molecule type" value="Genomic_DNA"/>
</dbReference>
<dbReference type="PANTHER" id="PTHR46819:SF1">
    <property type="entry name" value="EF-HAND CALCIUM-BINDING DOMAIN-CONTAINING PROTEIN 7"/>
    <property type="match status" value="1"/>
</dbReference>
<dbReference type="GO" id="GO:0005509">
    <property type="term" value="F:calcium ion binding"/>
    <property type="evidence" value="ECO:0007669"/>
    <property type="project" value="InterPro"/>
</dbReference>
<feature type="region of interest" description="Disordered" evidence="6">
    <location>
        <begin position="22"/>
        <end position="44"/>
    </location>
</feature>
<proteinExistence type="predicted"/>
<keyword evidence="3" id="KW-0677">Repeat</keyword>
<gene>
    <name evidence="8" type="ORF">VCS650_LOCUS12046</name>
</gene>
<dbReference type="GO" id="GO:1903569">
    <property type="term" value="P:positive regulation of protein localization to ciliary membrane"/>
    <property type="evidence" value="ECO:0007669"/>
    <property type="project" value="TreeGrafter"/>
</dbReference>
<feature type="domain" description="EF-hand" evidence="7">
    <location>
        <begin position="398"/>
        <end position="433"/>
    </location>
</feature>
<sequence>MNSSRSIRSNASIGDRASPNFLIKRSDNIPNRSSSPPLNNRSSFIRLQDTDKNESLTKNFNEDDIKYHKIAFERCIDLSERGVITNRERFIQALNYVGYDLPKATIDQLWSTNHEEITFKSFERILNQEKSIDERILQEAFETLYSKDKKFDWNIDFNKFRTDMIEKGDRLTEVEFEKLRRLLGTESGKIDVKKLTKTIGENKDICRQKIIIEKKEQRRDEIERLSLRPNSPKLNNNNKNNVQIRIDSTSQKLIIPSGIRSIQIKGAFFCEYFDSPTDALYFSIGYSFEIKKNTSVWITLKPITSPYHAGSLFKNLDVRLLLFEKLARSTERRLIQISSARSGIKSYIELNDLPKGSYEIIPITFGGVLRPRTREVNERPPIKTLRETRGKKFSMSKDYRDALEYIFDVFDFNDNKQLDRNEYNLWTIRTTGEEITNEDWLSIRDHVRLDEGEGISKENFFKLNDFEVQDPDTTETDLWAGLKSIGFNYALELDMMCPFELTVHVNESNIHLESTSFVELTEIKKILIKFLQNKSEKIKLNSTVQCFNYHDDCGSILIVENKGPHNVRISAQVVNSNNAALTLPIDSRKPPIINIRHETSQIIWFAHKLDSLRPMELDANVQVQ</sequence>
<comment type="subcellular location">
    <subcellularLocation>
        <location evidence="1">Membrane</location>
    </subcellularLocation>
</comment>
<dbReference type="PROSITE" id="PS50222">
    <property type="entry name" value="EF_HAND_2"/>
    <property type="match status" value="1"/>
</dbReference>
<dbReference type="GO" id="GO:0098797">
    <property type="term" value="C:plasma membrane protein complex"/>
    <property type="evidence" value="ECO:0007669"/>
    <property type="project" value="TreeGrafter"/>
</dbReference>
<evidence type="ECO:0000256" key="1">
    <source>
        <dbReference type="ARBA" id="ARBA00004370"/>
    </source>
</evidence>
<dbReference type="GO" id="GO:0060170">
    <property type="term" value="C:ciliary membrane"/>
    <property type="evidence" value="ECO:0007669"/>
    <property type="project" value="TreeGrafter"/>
</dbReference>
<dbReference type="PROSITE" id="PS00018">
    <property type="entry name" value="EF_HAND_1"/>
    <property type="match status" value="1"/>
</dbReference>
<evidence type="ECO:0000313" key="9">
    <source>
        <dbReference type="Proteomes" id="UP000663891"/>
    </source>
</evidence>
<keyword evidence="5" id="KW-0472">Membrane</keyword>
<dbReference type="InterPro" id="IPR052266">
    <property type="entry name" value="Miro-EF-hand_domain"/>
</dbReference>